<feature type="transmembrane region" description="Helical" evidence="6">
    <location>
        <begin position="237"/>
        <end position="255"/>
    </location>
</feature>
<evidence type="ECO:0000256" key="4">
    <source>
        <dbReference type="ARBA" id="ARBA00023136"/>
    </source>
</evidence>
<dbReference type="Pfam" id="PF04479">
    <property type="entry name" value="RTA1"/>
    <property type="match status" value="1"/>
</dbReference>
<feature type="compositionally biased region" description="Basic and acidic residues" evidence="5">
    <location>
        <begin position="312"/>
        <end position="324"/>
    </location>
</feature>
<keyword evidence="2 6" id="KW-0812">Transmembrane</keyword>
<dbReference type="OrthoDB" id="4521223at2759"/>
<dbReference type="EMBL" id="LCWF01000067">
    <property type="protein sequence ID" value="KKY23445.1"/>
    <property type="molecule type" value="Genomic_DNA"/>
</dbReference>
<dbReference type="PANTHER" id="PTHR31465:SF9">
    <property type="entry name" value="SPHINGOID LONG-CHAIN BASE TRANSPORTER RSB1"/>
    <property type="match status" value="1"/>
</dbReference>
<reference evidence="7 8" key="1">
    <citation type="submission" date="2015-05" db="EMBL/GenBank/DDBJ databases">
        <title>Distinctive expansion of gene families associated with plant cell wall degradation and secondary metabolism in the genomes of grapevine trunk pathogens.</title>
        <authorList>
            <person name="Lawrence D.P."/>
            <person name="Travadon R."/>
            <person name="Rolshausen P.E."/>
            <person name="Baumgartner K."/>
        </authorList>
    </citation>
    <scope>NUCLEOTIDE SEQUENCE [LARGE SCALE GENOMIC DNA]</scope>
    <source>
        <strain evidence="7">UCRPC4</strain>
    </source>
</reference>
<dbReference type="InterPro" id="IPR007568">
    <property type="entry name" value="RTA1"/>
</dbReference>
<evidence type="ECO:0000313" key="8">
    <source>
        <dbReference type="Proteomes" id="UP000053317"/>
    </source>
</evidence>
<feature type="transmembrane region" description="Helical" evidence="6">
    <location>
        <begin position="50"/>
        <end position="70"/>
    </location>
</feature>
<feature type="transmembrane region" description="Helical" evidence="6">
    <location>
        <begin position="193"/>
        <end position="212"/>
    </location>
</feature>
<dbReference type="GO" id="GO:0000324">
    <property type="term" value="C:fungal-type vacuole"/>
    <property type="evidence" value="ECO:0007669"/>
    <property type="project" value="TreeGrafter"/>
</dbReference>
<keyword evidence="4 6" id="KW-0472">Membrane</keyword>
<gene>
    <name evidence="7" type="ORF">UCRPC4_g02893</name>
</gene>
<reference evidence="7 8" key="2">
    <citation type="submission" date="2015-05" db="EMBL/GenBank/DDBJ databases">
        <authorList>
            <person name="Morales-Cruz A."/>
            <person name="Amrine K.C."/>
            <person name="Cantu D."/>
        </authorList>
    </citation>
    <scope>NUCLEOTIDE SEQUENCE [LARGE SCALE GENOMIC DNA]</scope>
    <source>
        <strain evidence="7">UCRPC4</strain>
    </source>
</reference>
<feature type="transmembrane region" description="Helical" evidence="6">
    <location>
        <begin position="275"/>
        <end position="293"/>
    </location>
</feature>
<evidence type="ECO:0000256" key="1">
    <source>
        <dbReference type="ARBA" id="ARBA00004141"/>
    </source>
</evidence>
<evidence type="ECO:0000256" key="6">
    <source>
        <dbReference type="SAM" id="Phobius"/>
    </source>
</evidence>
<dbReference type="Proteomes" id="UP000053317">
    <property type="component" value="Unassembled WGS sequence"/>
</dbReference>
<protein>
    <submittedName>
        <fullName evidence="7">Putative rta1 domain</fullName>
    </submittedName>
</protein>
<evidence type="ECO:0000313" key="7">
    <source>
        <dbReference type="EMBL" id="KKY23445.1"/>
    </source>
</evidence>
<feature type="transmembrane region" description="Helical" evidence="6">
    <location>
        <begin position="153"/>
        <end position="173"/>
    </location>
</feature>
<proteinExistence type="predicted"/>
<feature type="transmembrane region" description="Helical" evidence="6">
    <location>
        <begin position="77"/>
        <end position="98"/>
    </location>
</feature>
<organism evidence="7 8">
    <name type="scientific">Phaeomoniella chlamydospora</name>
    <name type="common">Phaeoacremonium chlamydosporum</name>
    <dbReference type="NCBI Taxonomy" id="158046"/>
    <lineage>
        <taxon>Eukaryota</taxon>
        <taxon>Fungi</taxon>
        <taxon>Dikarya</taxon>
        <taxon>Ascomycota</taxon>
        <taxon>Pezizomycotina</taxon>
        <taxon>Eurotiomycetes</taxon>
        <taxon>Chaetothyriomycetidae</taxon>
        <taxon>Phaeomoniellales</taxon>
        <taxon>Phaeomoniellaceae</taxon>
        <taxon>Phaeomoniella</taxon>
    </lineage>
</organism>
<feature type="transmembrane region" description="Helical" evidence="6">
    <location>
        <begin position="110"/>
        <end position="132"/>
    </location>
</feature>
<evidence type="ECO:0000256" key="5">
    <source>
        <dbReference type="SAM" id="MobiDB-lite"/>
    </source>
</evidence>
<keyword evidence="3 6" id="KW-1133">Transmembrane helix</keyword>
<accession>A0A0G2H3V7</accession>
<keyword evidence="8" id="KW-1185">Reference proteome</keyword>
<dbReference type="GO" id="GO:0005886">
    <property type="term" value="C:plasma membrane"/>
    <property type="evidence" value="ECO:0007669"/>
    <property type="project" value="TreeGrafter"/>
</dbReference>
<name>A0A0G2H3V7_PHACM</name>
<comment type="caution">
    <text evidence="7">The sequence shown here is derived from an EMBL/GenBank/DDBJ whole genome shotgun (WGS) entry which is preliminary data.</text>
</comment>
<comment type="subcellular location">
    <subcellularLocation>
        <location evidence="1">Membrane</location>
        <topology evidence="1">Multi-pass membrane protein</topology>
    </subcellularLocation>
</comment>
<sequence length="338" mass="37867">MTTTAGWENYTLSTFNQTLLANSTELCNLDICPLELDGYVLAQIKYIPNLAGNVLYVAIFALLLAAQLFLGIRYRTWGFLVGMFGGGILEVIGYVARIQMHYNPFPDGPFIMYLCCLTIGPAFFTASIYLCLSRIITVYTPKAARLKPQVYTYLFITFDFVALVLQAVGGAIASTADTHTTSQQGIHLMVAGVAWQVASLFIFSILCLDFFLRVRRISSDSYNPHFSHLRSTKQHKYFIWALTLATFFILVRSIFRCAELEEGFDGDLANDEVTFMVLEGAMIILANSLLTVWHPGWVWGHGTWKGSSWGKGKKDMELQSHDMSSESGDLYNKREGSL</sequence>
<evidence type="ECO:0000256" key="3">
    <source>
        <dbReference type="ARBA" id="ARBA00022989"/>
    </source>
</evidence>
<dbReference type="AlphaFoldDB" id="A0A0G2H3V7"/>
<dbReference type="PANTHER" id="PTHR31465">
    <property type="entry name" value="PROTEIN RTA1-RELATED"/>
    <property type="match status" value="1"/>
</dbReference>
<evidence type="ECO:0000256" key="2">
    <source>
        <dbReference type="ARBA" id="ARBA00022692"/>
    </source>
</evidence>
<feature type="region of interest" description="Disordered" evidence="5">
    <location>
        <begin position="310"/>
        <end position="338"/>
    </location>
</feature>